<name>A0ABW5WXZ3_9STAP</name>
<evidence type="ECO:0000313" key="2">
    <source>
        <dbReference type="EMBL" id="MFD2831285.1"/>
    </source>
</evidence>
<dbReference type="Gene3D" id="3.30.1830.10">
    <property type="entry name" value="YehR-like"/>
    <property type="match status" value="1"/>
</dbReference>
<proteinExistence type="predicted"/>
<feature type="signal peptide" evidence="1">
    <location>
        <begin position="1"/>
        <end position="17"/>
    </location>
</feature>
<dbReference type="Pfam" id="PF06998">
    <property type="entry name" value="DUF1307"/>
    <property type="match status" value="1"/>
</dbReference>
<dbReference type="RefSeq" id="WP_377775345.1">
    <property type="nucleotide sequence ID" value="NZ_JBHUOQ010000004.1"/>
</dbReference>
<keyword evidence="1" id="KW-0732">Signal</keyword>
<reference evidence="3" key="1">
    <citation type="journal article" date="2019" name="Int. J. Syst. Evol. Microbiol.">
        <title>The Global Catalogue of Microorganisms (GCM) 10K type strain sequencing project: providing services to taxonomists for standard genome sequencing and annotation.</title>
        <authorList>
            <consortium name="The Broad Institute Genomics Platform"/>
            <consortium name="The Broad Institute Genome Sequencing Center for Infectious Disease"/>
            <person name="Wu L."/>
            <person name="Ma J."/>
        </authorList>
    </citation>
    <scope>NUCLEOTIDE SEQUENCE [LARGE SCALE GENOMIC DNA]</scope>
    <source>
        <strain evidence="3">KCTC 33575</strain>
    </source>
</reference>
<dbReference type="SUPFAM" id="SSF160704">
    <property type="entry name" value="YehR-like"/>
    <property type="match status" value="1"/>
</dbReference>
<evidence type="ECO:0000313" key="3">
    <source>
        <dbReference type="Proteomes" id="UP001597519"/>
    </source>
</evidence>
<dbReference type="Proteomes" id="UP001597519">
    <property type="component" value="Unassembled WGS sequence"/>
</dbReference>
<comment type="caution">
    <text evidence="2">The sequence shown here is derived from an EMBL/GenBank/DDBJ whole genome shotgun (WGS) entry which is preliminary data.</text>
</comment>
<keyword evidence="3" id="KW-1185">Reference proteome</keyword>
<dbReference type="PROSITE" id="PS51257">
    <property type="entry name" value="PROKAR_LIPOPROTEIN"/>
    <property type="match status" value="1"/>
</dbReference>
<protein>
    <submittedName>
        <fullName evidence="2">DUF1307 domain-containing protein</fullName>
    </submittedName>
</protein>
<dbReference type="InterPro" id="IPR009736">
    <property type="entry name" value="DUF1307"/>
</dbReference>
<gene>
    <name evidence="2" type="ORF">ACFSX4_12490</name>
</gene>
<dbReference type="InterPro" id="IPR036699">
    <property type="entry name" value="YehR-like_sf"/>
</dbReference>
<organism evidence="2 3">
    <name type="scientific">Corticicoccus populi</name>
    <dbReference type="NCBI Taxonomy" id="1812821"/>
    <lineage>
        <taxon>Bacteria</taxon>
        <taxon>Bacillati</taxon>
        <taxon>Bacillota</taxon>
        <taxon>Bacilli</taxon>
        <taxon>Bacillales</taxon>
        <taxon>Staphylococcaceae</taxon>
        <taxon>Corticicoccus</taxon>
    </lineage>
</organism>
<accession>A0ABW5WXZ3</accession>
<dbReference type="EMBL" id="JBHUOQ010000004">
    <property type="protein sequence ID" value="MFD2831285.1"/>
    <property type="molecule type" value="Genomic_DNA"/>
</dbReference>
<feature type="chain" id="PRO_5046912974" evidence="1">
    <location>
        <begin position="18"/>
        <end position="153"/>
    </location>
</feature>
<sequence>MKKVLLLAVMSFALLLAACGSSSTKTFSYEEEGLTSEMTFTYNGDTVENEVSTTTLEYEALGLRSQEDAESVLADFALDLEGVEGVTYNFEYGETEAVETLEIDYNTVELSELRSAGIEIEGEEDADTISMEQTEANLIDEGYEVTNEGESEE</sequence>
<evidence type="ECO:0000256" key="1">
    <source>
        <dbReference type="SAM" id="SignalP"/>
    </source>
</evidence>